<dbReference type="PANTHER" id="PTHR10209:SF886">
    <property type="entry name" value="UPF0676 PROTEIN C1494.01"/>
    <property type="match status" value="1"/>
</dbReference>
<keyword evidence="9" id="KW-1185">Reference proteome</keyword>
<evidence type="ECO:0000256" key="5">
    <source>
        <dbReference type="RuleBase" id="RU003682"/>
    </source>
</evidence>
<dbReference type="InterPro" id="IPR026992">
    <property type="entry name" value="DIOX_N"/>
</dbReference>
<evidence type="ECO:0000256" key="3">
    <source>
        <dbReference type="ARBA" id="ARBA00023002"/>
    </source>
</evidence>
<evidence type="ECO:0000256" key="6">
    <source>
        <dbReference type="SAM" id="MobiDB-lite"/>
    </source>
</evidence>
<dbReference type="SUPFAM" id="SSF51197">
    <property type="entry name" value="Clavaminate synthase-like"/>
    <property type="match status" value="1"/>
</dbReference>
<keyword evidence="2 5" id="KW-0479">Metal-binding</keyword>
<dbReference type="InterPro" id="IPR005123">
    <property type="entry name" value="Oxoglu/Fe-dep_dioxygenase_dom"/>
</dbReference>
<feature type="compositionally biased region" description="Low complexity" evidence="6">
    <location>
        <begin position="226"/>
        <end position="243"/>
    </location>
</feature>
<evidence type="ECO:0000313" key="8">
    <source>
        <dbReference type="EMBL" id="PLN76468.1"/>
    </source>
</evidence>
<dbReference type="Gene3D" id="2.60.120.330">
    <property type="entry name" value="B-lactam Antibiotic, Isopenicillin N Synthase, Chain"/>
    <property type="match status" value="1"/>
</dbReference>
<evidence type="ECO:0000259" key="7">
    <source>
        <dbReference type="PROSITE" id="PS51471"/>
    </source>
</evidence>
<feature type="region of interest" description="Disordered" evidence="6">
    <location>
        <begin position="224"/>
        <end position="256"/>
    </location>
</feature>
<dbReference type="Pfam" id="PF03171">
    <property type="entry name" value="2OG-FeII_Oxy"/>
    <property type="match status" value="1"/>
</dbReference>
<dbReference type="GO" id="GO:0016491">
    <property type="term" value="F:oxidoreductase activity"/>
    <property type="evidence" value="ECO:0007669"/>
    <property type="project" value="UniProtKB-KW"/>
</dbReference>
<dbReference type="Pfam" id="PF14226">
    <property type="entry name" value="DIOX_N"/>
    <property type="match status" value="1"/>
</dbReference>
<dbReference type="GO" id="GO:0046872">
    <property type="term" value="F:metal ion binding"/>
    <property type="evidence" value="ECO:0007669"/>
    <property type="project" value="UniProtKB-KW"/>
</dbReference>
<keyword evidence="4 5" id="KW-0408">Iron</keyword>
<dbReference type="Proteomes" id="UP000235023">
    <property type="component" value="Unassembled WGS sequence"/>
</dbReference>
<evidence type="ECO:0000256" key="1">
    <source>
        <dbReference type="ARBA" id="ARBA00008056"/>
    </source>
</evidence>
<comment type="similarity">
    <text evidence="1 5">Belongs to the iron/ascorbate-dependent oxidoreductase family.</text>
</comment>
<dbReference type="GO" id="GO:0044283">
    <property type="term" value="P:small molecule biosynthetic process"/>
    <property type="evidence" value="ECO:0007669"/>
    <property type="project" value="UniProtKB-ARBA"/>
</dbReference>
<dbReference type="InterPro" id="IPR044861">
    <property type="entry name" value="IPNS-like_FE2OG_OXY"/>
</dbReference>
<accession>A0A2J5HHX7</accession>
<name>A0A2J5HHX7_9EURO</name>
<evidence type="ECO:0000256" key="2">
    <source>
        <dbReference type="ARBA" id="ARBA00022723"/>
    </source>
</evidence>
<dbReference type="InterPro" id="IPR027443">
    <property type="entry name" value="IPNS-like_sf"/>
</dbReference>
<evidence type="ECO:0000313" key="9">
    <source>
        <dbReference type="Proteomes" id="UP000235023"/>
    </source>
</evidence>
<proteinExistence type="inferred from homology"/>
<keyword evidence="3 5" id="KW-0560">Oxidoreductase</keyword>
<evidence type="ECO:0000256" key="4">
    <source>
        <dbReference type="ARBA" id="ARBA00023004"/>
    </source>
</evidence>
<protein>
    <submittedName>
        <fullName evidence="8">Putative oxidoreductase</fullName>
    </submittedName>
</protein>
<organism evidence="8 9">
    <name type="scientific">Aspergillus taichungensis</name>
    <dbReference type="NCBI Taxonomy" id="482145"/>
    <lineage>
        <taxon>Eukaryota</taxon>
        <taxon>Fungi</taxon>
        <taxon>Dikarya</taxon>
        <taxon>Ascomycota</taxon>
        <taxon>Pezizomycotina</taxon>
        <taxon>Eurotiomycetes</taxon>
        <taxon>Eurotiomycetidae</taxon>
        <taxon>Eurotiales</taxon>
        <taxon>Aspergillaceae</taxon>
        <taxon>Aspergillus</taxon>
        <taxon>Aspergillus subgen. Circumdati</taxon>
    </lineage>
</organism>
<gene>
    <name evidence="8" type="ORF">BDW42DRAFT_20061</name>
</gene>
<dbReference type="PANTHER" id="PTHR10209">
    <property type="entry name" value="OXIDOREDUCTASE, 2OG-FE II OXYGENASE FAMILY PROTEIN"/>
    <property type="match status" value="1"/>
</dbReference>
<sequence length="384" mass="42178">MSEASSVGDPIQLPILDISNPDDVATGKAMLDAAARYGFLYVDSQGSDFSAEDVKKAFEMSKQFFMSPVEEKAACPIQTNNRGWSGMHSETLDPEHQRTGDFKEAMNFGEFQNGKAQQPLPQSLAAHEAEIAHFADLCTRTCNRILKLLALGLEIPPDFFTTRHDPHQGPTGSILRYLYYPSIFSPSTASYKHDVDVRAGAHSDYGSITLLFQRPGQPGLEILPPTGTNTTTGSNNNNQNSSNWAPVPVQPNQQTQAQAKEGEYEFPPILVNIGDLLSYWTDGLLKSTVHRVVFPLSEQRAPSPQDRYSIVFFCHPRDTTELVPVPSEVVAAYRRQRQGSQGADDERVGFGGGAGALQPGKRALTAYEHLMSRLAATYGERKEA</sequence>
<dbReference type="PROSITE" id="PS51471">
    <property type="entry name" value="FE2OG_OXY"/>
    <property type="match status" value="1"/>
</dbReference>
<dbReference type="OrthoDB" id="288590at2759"/>
<dbReference type="EMBL" id="KZ559617">
    <property type="protein sequence ID" value="PLN76468.1"/>
    <property type="molecule type" value="Genomic_DNA"/>
</dbReference>
<feature type="domain" description="Fe2OG dioxygenase" evidence="7">
    <location>
        <begin position="182"/>
        <end position="316"/>
    </location>
</feature>
<reference evidence="9" key="1">
    <citation type="submission" date="2017-12" db="EMBL/GenBank/DDBJ databases">
        <authorList>
            <consortium name="DOE Joint Genome Institute"/>
            <person name="Mondo S.J."/>
            <person name="Kjaerbolling I."/>
            <person name="Vesth T.C."/>
            <person name="Frisvad J.C."/>
            <person name="Nybo J.L."/>
            <person name="Theobald S."/>
            <person name="Kuo A."/>
            <person name="Bowyer P."/>
            <person name="Matsuda Y."/>
            <person name="Lyhne E.K."/>
            <person name="Kogle M.E."/>
            <person name="Clum A."/>
            <person name="Lipzen A."/>
            <person name="Salamov A."/>
            <person name="Ngan C.Y."/>
            <person name="Daum C."/>
            <person name="Chiniquy J."/>
            <person name="Barry K."/>
            <person name="LaButti K."/>
            <person name="Haridas S."/>
            <person name="Simmons B.A."/>
            <person name="Magnuson J.K."/>
            <person name="Mortensen U.H."/>
            <person name="Larsen T.O."/>
            <person name="Grigoriev I.V."/>
            <person name="Baker S.E."/>
            <person name="Andersen M.R."/>
            <person name="Nordberg H.P."/>
            <person name="Cantor M.N."/>
            <person name="Hua S.X."/>
        </authorList>
    </citation>
    <scope>NUCLEOTIDE SEQUENCE [LARGE SCALE GENOMIC DNA]</scope>
    <source>
        <strain evidence="9">IBT 19404</strain>
    </source>
</reference>
<dbReference type="AlphaFoldDB" id="A0A2J5HHX7"/>